<dbReference type="EnsemblPlants" id="AET7Gv20759600.8">
    <property type="protein sequence ID" value="AET7Gv20759600.8"/>
    <property type="gene ID" value="AET7Gv20759600"/>
</dbReference>
<dbReference type="AlphaFoldDB" id="A0A453RYS9"/>
<keyword evidence="3" id="KW-1185">Reference proteome</keyword>
<dbReference type="Gramene" id="AET7Gv20759600.8">
    <property type="protein sequence ID" value="AET7Gv20759600.8"/>
    <property type="gene ID" value="AET7Gv20759600"/>
</dbReference>
<reference evidence="3" key="1">
    <citation type="journal article" date="2014" name="Science">
        <title>Ancient hybridizations among the ancestral genomes of bread wheat.</title>
        <authorList>
            <consortium name="International Wheat Genome Sequencing Consortium,"/>
            <person name="Marcussen T."/>
            <person name="Sandve S.R."/>
            <person name="Heier L."/>
            <person name="Spannagl M."/>
            <person name="Pfeifer M."/>
            <person name="Jakobsen K.S."/>
            <person name="Wulff B.B."/>
            <person name="Steuernagel B."/>
            <person name="Mayer K.F."/>
            <person name="Olsen O.A."/>
        </authorList>
    </citation>
    <scope>NUCLEOTIDE SEQUENCE [LARGE SCALE GENOMIC DNA]</scope>
    <source>
        <strain evidence="3">cv. AL8/78</strain>
    </source>
</reference>
<reference evidence="3" key="2">
    <citation type="journal article" date="2017" name="Nat. Plants">
        <title>The Aegilops tauschii genome reveals multiple impacts of transposons.</title>
        <authorList>
            <person name="Zhao G."/>
            <person name="Zou C."/>
            <person name="Li K."/>
            <person name="Wang K."/>
            <person name="Li T."/>
            <person name="Gao L."/>
            <person name="Zhang X."/>
            <person name="Wang H."/>
            <person name="Yang Z."/>
            <person name="Liu X."/>
            <person name="Jiang W."/>
            <person name="Mao L."/>
            <person name="Kong X."/>
            <person name="Jiao Y."/>
            <person name="Jia J."/>
        </authorList>
    </citation>
    <scope>NUCLEOTIDE SEQUENCE [LARGE SCALE GENOMIC DNA]</scope>
    <source>
        <strain evidence="3">cv. AL8/78</strain>
    </source>
</reference>
<evidence type="ECO:0000256" key="1">
    <source>
        <dbReference type="SAM" id="MobiDB-lite"/>
    </source>
</evidence>
<feature type="compositionally biased region" description="Low complexity" evidence="1">
    <location>
        <begin position="9"/>
        <end position="20"/>
    </location>
</feature>
<reference evidence="2" key="4">
    <citation type="submission" date="2019-03" db="UniProtKB">
        <authorList>
            <consortium name="EnsemblPlants"/>
        </authorList>
    </citation>
    <scope>IDENTIFICATION</scope>
</reference>
<reference evidence="2" key="3">
    <citation type="journal article" date="2017" name="Nature">
        <title>Genome sequence of the progenitor of the wheat D genome Aegilops tauschii.</title>
        <authorList>
            <person name="Luo M.C."/>
            <person name="Gu Y.Q."/>
            <person name="Puiu D."/>
            <person name="Wang H."/>
            <person name="Twardziok S.O."/>
            <person name="Deal K.R."/>
            <person name="Huo N."/>
            <person name="Zhu T."/>
            <person name="Wang L."/>
            <person name="Wang Y."/>
            <person name="McGuire P.E."/>
            <person name="Liu S."/>
            <person name="Long H."/>
            <person name="Ramasamy R.K."/>
            <person name="Rodriguez J.C."/>
            <person name="Van S.L."/>
            <person name="Yuan L."/>
            <person name="Wang Z."/>
            <person name="Xia Z."/>
            <person name="Xiao L."/>
            <person name="Anderson O.D."/>
            <person name="Ouyang S."/>
            <person name="Liang Y."/>
            <person name="Zimin A.V."/>
            <person name="Pertea G."/>
            <person name="Qi P."/>
            <person name="Bennetzen J.L."/>
            <person name="Dai X."/>
            <person name="Dawson M.W."/>
            <person name="Muller H.G."/>
            <person name="Kugler K."/>
            <person name="Rivarola-Duarte L."/>
            <person name="Spannagl M."/>
            <person name="Mayer K.F.X."/>
            <person name="Lu F.H."/>
            <person name="Bevan M.W."/>
            <person name="Leroy P."/>
            <person name="Li P."/>
            <person name="You F.M."/>
            <person name="Sun Q."/>
            <person name="Liu Z."/>
            <person name="Lyons E."/>
            <person name="Wicker T."/>
            <person name="Salzberg S.L."/>
            <person name="Devos K.M."/>
            <person name="Dvorak J."/>
        </authorList>
    </citation>
    <scope>NUCLEOTIDE SEQUENCE [LARGE SCALE GENOMIC DNA]</scope>
    <source>
        <strain evidence="2">cv. AL8/78</strain>
    </source>
</reference>
<sequence>RAQPSAWRPSPNSSSDPDPSSDLRHPRCRLFSLAVRNKALPSPSSPATYLGFLPPRSACPHALPSRSF</sequence>
<proteinExistence type="predicted"/>
<reference evidence="2" key="5">
    <citation type="journal article" date="2021" name="G3 (Bethesda)">
        <title>Aegilops tauschii genome assembly Aet v5.0 features greater sequence contiguity and improved annotation.</title>
        <authorList>
            <person name="Wang L."/>
            <person name="Zhu T."/>
            <person name="Rodriguez J.C."/>
            <person name="Deal K.R."/>
            <person name="Dubcovsky J."/>
            <person name="McGuire P.E."/>
            <person name="Lux T."/>
            <person name="Spannagl M."/>
            <person name="Mayer K.F.X."/>
            <person name="Baldrich P."/>
            <person name="Meyers B.C."/>
            <person name="Huo N."/>
            <person name="Gu Y.Q."/>
            <person name="Zhou H."/>
            <person name="Devos K.M."/>
            <person name="Bennetzen J.L."/>
            <person name="Unver T."/>
            <person name="Budak H."/>
            <person name="Gulick P.J."/>
            <person name="Galiba G."/>
            <person name="Kalapos B."/>
            <person name="Nelson D.R."/>
            <person name="Li P."/>
            <person name="You F.M."/>
            <person name="Luo M.C."/>
            <person name="Dvorak J."/>
        </authorList>
    </citation>
    <scope>NUCLEOTIDE SEQUENCE [LARGE SCALE GENOMIC DNA]</scope>
    <source>
        <strain evidence="2">cv. AL8/78</strain>
    </source>
</reference>
<feature type="region of interest" description="Disordered" evidence="1">
    <location>
        <begin position="1"/>
        <end position="25"/>
    </location>
</feature>
<protein>
    <submittedName>
        <fullName evidence="2">Uncharacterized protein</fullName>
    </submittedName>
</protein>
<dbReference type="Proteomes" id="UP000015105">
    <property type="component" value="Chromosome 7D"/>
</dbReference>
<evidence type="ECO:0000313" key="2">
    <source>
        <dbReference type="EnsemblPlants" id="AET7Gv20759600.8"/>
    </source>
</evidence>
<feature type="region of interest" description="Disordered" evidence="1">
    <location>
        <begin position="42"/>
        <end position="68"/>
    </location>
</feature>
<organism evidence="2 3">
    <name type="scientific">Aegilops tauschii subsp. strangulata</name>
    <name type="common">Goatgrass</name>
    <dbReference type="NCBI Taxonomy" id="200361"/>
    <lineage>
        <taxon>Eukaryota</taxon>
        <taxon>Viridiplantae</taxon>
        <taxon>Streptophyta</taxon>
        <taxon>Embryophyta</taxon>
        <taxon>Tracheophyta</taxon>
        <taxon>Spermatophyta</taxon>
        <taxon>Magnoliopsida</taxon>
        <taxon>Liliopsida</taxon>
        <taxon>Poales</taxon>
        <taxon>Poaceae</taxon>
        <taxon>BOP clade</taxon>
        <taxon>Pooideae</taxon>
        <taxon>Triticodae</taxon>
        <taxon>Triticeae</taxon>
        <taxon>Triticinae</taxon>
        <taxon>Aegilops</taxon>
    </lineage>
</organism>
<accession>A0A453RYS9</accession>
<name>A0A453RYS9_AEGTS</name>
<evidence type="ECO:0000313" key="3">
    <source>
        <dbReference type="Proteomes" id="UP000015105"/>
    </source>
</evidence>